<evidence type="ECO:0000256" key="1">
    <source>
        <dbReference type="SAM" id="Phobius"/>
    </source>
</evidence>
<dbReference type="Pfam" id="PF02698">
    <property type="entry name" value="DUF218"/>
    <property type="match status" value="1"/>
</dbReference>
<dbReference type="Gene3D" id="3.40.50.620">
    <property type="entry name" value="HUPs"/>
    <property type="match status" value="1"/>
</dbReference>
<organism evidence="3 4">
    <name type="scientific">Staphylococcus hsinchuensis</name>
    <dbReference type="NCBI Taxonomy" id="3051183"/>
    <lineage>
        <taxon>Bacteria</taxon>
        <taxon>Bacillati</taxon>
        <taxon>Bacillota</taxon>
        <taxon>Bacilli</taxon>
        <taxon>Bacillales</taxon>
        <taxon>Staphylococcaceae</taxon>
        <taxon>Staphylococcus</taxon>
    </lineage>
</organism>
<sequence>MNIFTLVCSLIIGIYLIGLFFNFKILTHINIYFSMISLGYIVILVHIINQTWPIDSIILIIIGCLLLLFKHRVFFRNKQSLQFLKRLFPIIYKIALLTCILVYISQLPIVSAIALWLASIALSALFTFIIYVSNISSYQYKHINEDYKYILVLGAGIFNEQVPPMLANRLDQALNVYKLNPQSHFIVSGGKGEDEPISEALAMQRYLHQQGVPNNRIIMENQSTNTYENIKFTKRIISERETKSADIICVTSQFHIMRALRLGQKLKLKFHGLGSHTPYHFLEYAMIRDFLALMFQYKRLLTVYFALLFFATVYIK</sequence>
<feature type="domain" description="DUF218" evidence="2">
    <location>
        <begin position="149"/>
        <end position="272"/>
    </location>
</feature>
<feature type="transmembrane region" description="Helical" evidence="1">
    <location>
        <begin position="110"/>
        <end position="132"/>
    </location>
</feature>
<reference evidence="3 4" key="1">
    <citation type="journal article" date="2024" name="Pathogens">
        <title>Staphylococcus hsinchuensis sp. nov., Isolated from Soymilk.</title>
        <authorList>
            <person name="Wang Y.T."/>
            <person name="Lin Y.C."/>
            <person name="Hsieh Y.H."/>
            <person name="Lin Y.T."/>
            <person name="Hamada M."/>
            <person name="Chen C.C."/>
            <person name="Liou J.S."/>
            <person name="Lee A.Y."/>
            <person name="Zhang W.L."/>
            <person name="Chen Y.T."/>
            <person name="Huang C.H."/>
        </authorList>
    </citation>
    <scope>NUCLEOTIDE SEQUENCE [LARGE SCALE GENOMIC DNA]</scope>
    <source>
        <strain evidence="3 4">H164</strain>
    </source>
</reference>
<name>A0ABZ3EEG1_9STAP</name>
<feature type="transmembrane region" description="Helical" evidence="1">
    <location>
        <begin position="6"/>
        <end position="23"/>
    </location>
</feature>
<dbReference type="CDD" id="cd06259">
    <property type="entry name" value="YdcF-like"/>
    <property type="match status" value="1"/>
</dbReference>
<dbReference type="PANTHER" id="PTHR30336:SF18">
    <property type="entry name" value="MEMBRANE PROTEIN"/>
    <property type="match status" value="1"/>
</dbReference>
<keyword evidence="1" id="KW-0812">Transmembrane</keyword>
<dbReference type="InterPro" id="IPR014729">
    <property type="entry name" value="Rossmann-like_a/b/a_fold"/>
</dbReference>
<evidence type="ECO:0000313" key="3">
    <source>
        <dbReference type="EMBL" id="XAF70811.1"/>
    </source>
</evidence>
<dbReference type="InterPro" id="IPR003848">
    <property type="entry name" value="DUF218"/>
</dbReference>
<accession>A0ABZ3EEG1</accession>
<feature type="transmembrane region" description="Helical" evidence="1">
    <location>
        <begin position="297"/>
        <end position="315"/>
    </location>
</feature>
<gene>
    <name evidence="3" type="ORF">QQM35_01455</name>
</gene>
<keyword evidence="1" id="KW-1133">Transmembrane helix</keyword>
<proteinExistence type="predicted"/>
<keyword evidence="4" id="KW-1185">Reference proteome</keyword>
<dbReference type="RefSeq" id="WP_251517660.1">
    <property type="nucleotide sequence ID" value="NZ_CP128355.1"/>
</dbReference>
<dbReference type="PANTHER" id="PTHR30336">
    <property type="entry name" value="INNER MEMBRANE PROTEIN, PROBABLE PERMEASE"/>
    <property type="match status" value="1"/>
</dbReference>
<dbReference type="InterPro" id="IPR051599">
    <property type="entry name" value="Cell_Envelope_Assoc"/>
</dbReference>
<dbReference type="Proteomes" id="UP001436297">
    <property type="component" value="Chromosome"/>
</dbReference>
<dbReference type="EMBL" id="CP128355">
    <property type="protein sequence ID" value="XAF70811.1"/>
    <property type="molecule type" value="Genomic_DNA"/>
</dbReference>
<protein>
    <submittedName>
        <fullName evidence="3">YdcF family protein</fullName>
    </submittedName>
</protein>
<feature type="transmembrane region" description="Helical" evidence="1">
    <location>
        <begin position="30"/>
        <end position="48"/>
    </location>
</feature>
<keyword evidence="1" id="KW-0472">Membrane</keyword>
<feature type="transmembrane region" description="Helical" evidence="1">
    <location>
        <begin position="54"/>
        <end position="75"/>
    </location>
</feature>
<feature type="transmembrane region" description="Helical" evidence="1">
    <location>
        <begin position="87"/>
        <end position="104"/>
    </location>
</feature>
<evidence type="ECO:0000259" key="2">
    <source>
        <dbReference type="Pfam" id="PF02698"/>
    </source>
</evidence>
<evidence type="ECO:0000313" key="4">
    <source>
        <dbReference type="Proteomes" id="UP001436297"/>
    </source>
</evidence>